<evidence type="ECO:0000256" key="1">
    <source>
        <dbReference type="SAM" id="MobiDB-lite"/>
    </source>
</evidence>
<gene>
    <name evidence="2" type="ORF">THRCLA_20535</name>
</gene>
<feature type="compositionally biased region" description="Basic residues" evidence="1">
    <location>
        <begin position="290"/>
        <end position="299"/>
    </location>
</feature>
<protein>
    <submittedName>
        <fullName evidence="2">Uncharacterized protein</fullName>
    </submittedName>
</protein>
<dbReference type="EMBL" id="JNBS01000419">
    <property type="protein sequence ID" value="OQS05758.1"/>
    <property type="molecule type" value="Genomic_DNA"/>
</dbReference>
<feature type="compositionally biased region" description="Polar residues" evidence="1">
    <location>
        <begin position="81"/>
        <end position="108"/>
    </location>
</feature>
<feature type="region of interest" description="Disordered" evidence="1">
    <location>
        <begin position="320"/>
        <end position="356"/>
    </location>
</feature>
<feature type="compositionally biased region" description="Basic and acidic residues" evidence="1">
    <location>
        <begin position="320"/>
        <end position="329"/>
    </location>
</feature>
<proteinExistence type="predicted"/>
<feature type="region of interest" description="Disordered" evidence="1">
    <location>
        <begin position="137"/>
        <end position="234"/>
    </location>
</feature>
<feature type="compositionally biased region" description="Basic residues" evidence="1">
    <location>
        <begin position="18"/>
        <end position="27"/>
    </location>
</feature>
<evidence type="ECO:0000313" key="2">
    <source>
        <dbReference type="EMBL" id="OQS05758.1"/>
    </source>
</evidence>
<feature type="compositionally biased region" description="Basic and acidic residues" evidence="1">
    <location>
        <begin position="31"/>
        <end position="52"/>
    </location>
</feature>
<feature type="compositionally biased region" description="Polar residues" evidence="1">
    <location>
        <begin position="143"/>
        <end position="158"/>
    </location>
</feature>
<organism evidence="2 3">
    <name type="scientific">Thraustotheca clavata</name>
    <dbReference type="NCBI Taxonomy" id="74557"/>
    <lineage>
        <taxon>Eukaryota</taxon>
        <taxon>Sar</taxon>
        <taxon>Stramenopiles</taxon>
        <taxon>Oomycota</taxon>
        <taxon>Saprolegniomycetes</taxon>
        <taxon>Saprolegniales</taxon>
        <taxon>Achlyaceae</taxon>
        <taxon>Thraustotheca</taxon>
    </lineage>
</organism>
<name>A0A1W0A6B2_9STRA</name>
<feature type="region of interest" description="Disordered" evidence="1">
    <location>
        <begin position="248"/>
        <end position="308"/>
    </location>
</feature>
<dbReference type="AlphaFoldDB" id="A0A1W0A6B2"/>
<feature type="region of interest" description="Disordered" evidence="1">
    <location>
        <begin position="1"/>
        <end position="118"/>
    </location>
</feature>
<feature type="compositionally biased region" description="Basic residues" evidence="1">
    <location>
        <begin position="204"/>
        <end position="214"/>
    </location>
</feature>
<sequence>MYDSEVTASFVFSEGKTSKRQQGRSRNQKYFQDKRTDWEDERIERTFMEPKPRSSNRPTSDSFTKKPTMKSSATKARAQTYHWSEQQDARTSSPSNSNILASFPFHSSSFHKDNNDTCEMDNVYNYEIDQGNLNQYKYVPKESMSNQRNLSAGSSRETSPCDDNDEATFDRPPSRQRHAFPTHLVDHDFDDEDIERKSIEFKPSKRPPSRHKPRSSGPTSGLQSNFASSCEINEQSLEDTINRFRSRRNADLLQQSHDPRRDGFEAVDENAPLPFRIEVTNEDWKTPQATRHRRSRSRPRQPSPATAAVIATTTDELRKSLQSRAEDPMIFKSTPDRRRRGRATFSSSAKEDALEGNLYQPNAQWIPASLQVDAVPETNDPLVMSGNATDLQLDDFNFTGPPDASLTTSLGKDFLSLFAQS</sequence>
<feature type="compositionally biased region" description="Polar residues" evidence="1">
    <location>
        <begin position="217"/>
        <end position="234"/>
    </location>
</feature>
<reference evidence="2 3" key="1">
    <citation type="journal article" date="2014" name="Genome Biol. Evol.">
        <title>The secreted proteins of Achlya hypogyna and Thraustotheca clavata identify the ancestral oomycete secretome and reveal gene acquisitions by horizontal gene transfer.</title>
        <authorList>
            <person name="Misner I."/>
            <person name="Blouin N."/>
            <person name="Leonard G."/>
            <person name="Richards T.A."/>
            <person name="Lane C.E."/>
        </authorList>
    </citation>
    <scope>NUCLEOTIDE SEQUENCE [LARGE SCALE GENOMIC DNA]</scope>
    <source>
        <strain evidence="2 3">ATCC 34112</strain>
    </source>
</reference>
<comment type="caution">
    <text evidence="2">The sequence shown here is derived from an EMBL/GenBank/DDBJ whole genome shotgun (WGS) entry which is preliminary data.</text>
</comment>
<dbReference type="Proteomes" id="UP000243217">
    <property type="component" value="Unassembled WGS sequence"/>
</dbReference>
<evidence type="ECO:0000313" key="3">
    <source>
        <dbReference type="Proteomes" id="UP000243217"/>
    </source>
</evidence>
<feature type="compositionally biased region" description="Polar residues" evidence="1">
    <location>
        <begin position="53"/>
        <end position="62"/>
    </location>
</feature>
<feature type="compositionally biased region" description="Basic and acidic residues" evidence="1">
    <location>
        <begin position="194"/>
        <end position="203"/>
    </location>
</feature>
<accession>A0A1W0A6B2</accession>
<keyword evidence="3" id="KW-1185">Reference proteome</keyword>
<dbReference type="OrthoDB" id="62103at2759"/>